<name>A0A9J6GYW0_HAELO</name>
<evidence type="ECO:0000313" key="1">
    <source>
        <dbReference type="EMBL" id="KAH9380618.1"/>
    </source>
</evidence>
<accession>A0A9J6GYW0</accession>
<reference evidence="1 2" key="1">
    <citation type="journal article" date="2020" name="Cell">
        <title>Large-Scale Comparative Analyses of Tick Genomes Elucidate Their Genetic Diversity and Vector Capacities.</title>
        <authorList>
            <consortium name="Tick Genome and Microbiome Consortium (TIGMIC)"/>
            <person name="Jia N."/>
            <person name="Wang J."/>
            <person name="Shi W."/>
            <person name="Du L."/>
            <person name="Sun Y."/>
            <person name="Zhan W."/>
            <person name="Jiang J.F."/>
            <person name="Wang Q."/>
            <person name="Zhang B."/>
            <person name="Ji P."/>
            <person name="Bell-Sakyi L."/>
            <person name="Cui X.M."/>
            <person name="Yuan T.T."/>
            <person name="Jiang B.G."/>
            <person name="Yang W.F."/>
            <person name="Lam T.T."/>
            <person name="Chang Q.C."/>
            <person name="Ding S.J."/>
            <person name="Wang X.J."/>
            <person name="Zhu J.G."/>
            <person name="Ruan X.D."/>
            <person name="Zhao L."/>
            <person name="Wei J.T."/>
            <person name="Ye R.Z."/>
            <person name="Que T.C."/>
            <person name="Du C.H."/>
            <person name="Zhou Y.H."/>
            <person name="Cheng J.X."/>
            <person name="Dai P.F."/>
            <person name="Guo W.B."/>
            <person name="Han X.H."/>
            <person name="Huang E.J."/>
            <person name="Li L.F."/>
            <person name="Wei W."/>
            <person name="Gao Y.C."/>
            <person name="Liu J.Z."/>
            <person name="Shao H.Z."/>
            <person name="Wang X."/>
            <person name="Wang C.C."/>
            <person name="Yang T.C."/>
            <person name="Huo Q.B."/>
            <person name="Li W."/>
            <person name="Chen H.Y."/>
            <person name="Chen S.E."/>
            <person name="Zhou L.G."/>
            <person name="Ni X.B."/>
            <person name="Tian J.H."/>
            <person name="Sheng Y."/>
            <person name="Liu T."/>
            <person name="Pan Y.S."/>
            <person name="Xia L.Y."/>
            <person name="Li J."/>
            <person name="Zhao F."/>
            <person name="Cao W.C."/>
        </authorList>
    </citation>
    <scope>NUCLEOTIDE SEQUENCE [LARGE SCALE GENOMIC DNA]</scope>
    <source>
        <strain evidence="1">HaeL-2018</strain>
    </source>
</reference>
<proteinExistence type="predicted"/>
<evidence type="ECO:0000313" key="2">
    <source>
        <dbReference type="Proteomes" id="UP000821853"/>
    </source>
</evidence>
<dbReference type="EMBL" id="JABSTR010000010">
    <property type="protein sequence ID" value="KAH9380618.1"/>
    <property type="molecule type" value="Genomic_DNA"/>
</dbReference>
<sequence>MSVAPGDASNTAVSNVVHSARCVVCNVTELSAVAWYLNCVHSLYRSCAMAHNSLSYFHRYMVLTPREPENSRCIMQTLHQSPVSCLRHNVETLHYCGRSCDWTVCEPFVLLEQPRVMHNMAPLSGSGPQDAGNLSDQLDGVLLAPERGSSTLLENGYHL</sequence>
<dbReference type="VEuPathDB" id="VectorBase:HLOH_055562"/>
<dbReference type="AlphaFoldDB" id="A0A9J6GYW0"/>
<keyword evidence="2" id="KW-1185">Reference proteome</keyword>
<organism evidence="1 2">
    <name type="scientific">Haemaphysalis longicornis</name>
    <name type="common">Bush tick</name>
    <dbReference type="NCBI Taxonomy" id="44386"/>
    <lineage>
        <taxon>Eukaryota</taxon>
        <taxon>Metazoa</taxon>
        <taxon>Ecdysozoa</taxon>
        <taxon>Arthropoda</taxon>
        <taxon>Chelicerata</taxon>
        <taxon>Arachnida</taxon>
        <taxon>Acari</taxon>
        <taxon>Parasitiformes</taxon>
        <taxon>Ixodida</taxon>
        <taxon>Ixodoidea</taxon>
        <taxon>Ixodidae</taxon>
        <taxon>Haemaphysalinae</taxon>
        <taxon>Haemaphysalis</taxon>
    </lineage>
</organism>
<protein>
    <submittedName>
        <fullName evidence="1">Uncharacterized protein</fullName>
    </submittedName>
</protein>
<gene>
    <name evidence="1" type="ORF">HPB48_012517</name>
</gene>
<dbReference type="Proteomes" id="UP000821853">
    <property type="component" value="Chromosome 8"/>
</dbReference>
<comment type="caution">
    <text evidence="1">The sequence shown here is derived from an EMBL/GenBank/DDBJ whole genome shotgun (WGS) entry which is preliminary data.</text>
</comment>